<evidence type="ECO:0000313" key="1">
    <source>
        <dbReference type="EMBL" id="JAE30485.1"/>
    </source>
</evidence>
<reference evidence="1" key="1">
    <citation type="submission" date="2014-09" db="EMBL/GenBank/DDBJ databases">
        <authorList>
            <person name="Magalhaes I.L.F."/>
            <person name="Oliveira U."/>
            <person name="Santos F.R."/>
            <person name="Vidigal T.H.D.A."/>
            <person name="Brescovit A.D."/>
            <person name="Santos A.J."/>
        </authorList>
    </citation>
    <scope>NUCLEOTIDE SEQUENCE</scope>
    <source>
        <tissue evidence="1">Shoot tissue taken approximately 20 cm above the soil surface</tissue>
    </source>
</reference>
<sequence>MPTNSRFIITRCKFFCALLITGAQVHRRKLERRISQQNLPFTEAKASTCHPHRP</sequence>
<dbReference type="EMBL" id="GBRH01167411">
    <property type="protein sequence ID" value="JAE30485.1"/>
    <property type="molecule type" value="Transcribed_RNA"/>
</dbReference>
<proteinExistence type="predicted"/>
<accession>A0A0A9GZR6</accession>
<reference evidence="1" key="2">
    <citation type="journal article" date="2015" name="Data Brief">
        <title>Shoot transcriptome of the giant reed, Arundo donax.</title>
        <authorList>
            <person name="Barrero R.A."/>
            <person name="Guerrero F.D."/>
            <person name="Moolhuijzen P."/>
            <person name="Goolsby J.A."/>
            <person name="Tidwell J."/>
            <person name="Bellgard S.E."/>
            <person name="Bellgard M.I."/>
        </authorList>
    </citation>
    <scope>NUCLEOTIDE SEQUENCE</scope>
    <source>
        <tissue evidence="1">Shoot tissue taken approximately 20 cm above the soil surface</tissue>
    </source>
</reference>
<protein>
    <submittedName>
        <fullName evidence="1">Uncharacterized protein</fullName>
    </submittedName>
</protein>
<organism evidence="1">
    <name type="scientific">Arundo donax</name>
    <name type="common">Giant reed</name>
    <name type="synonym">Donax arundinaceus</name>
    <dbReference type="NCBI Taxonomy" id="35708"/>
    <lineage>
        <taxon>Eukaryota</taxon>
        <taxon>Viridiplantae</taxon>
        <taxon>Streptophyta</taxon>
        <taxon>Embryophyta</taxon>
        <taxon>Tracheophyta</taxon>
        <taxon>Spermatophyta</taxon>
        <taxon>Magnoliopsida</taxon>
        <taxon>Liliopsida</taxon>
        <taxon>Poales</taxon>
        <taxon>Poaceae</taxon>
        <taxon>PACMAD clade</taxon>
        <taxon>Arundinoideae</taxon>
        <taxon>Arundineae</taxon>
        <taxon>Arundo</taxon>
    </lineage>
</organism>
<dbReference type="AlphaFoldDB" id="A0A0A9GZR6"/>
<name>A0A0A9GZR6_ARUDO</name>